<organism evidence="4 5">
    <name type="scientific">Cuscuta europaea</name>
    <name type="common">European dodder</name>
    <dbReference type="NCBI Taxonomy" id="41803"/>
    <lineage>
        <taxon>Eukaryota</taxon>
        <taxon>Viridiplantae</taxon>
        <taxon>Streptophyta</taxon>
        <taxon>Embryophyta</taxon>
        <taxon>Tracheophyta</taxon>
        <taxon>Spermatophyta</taxon>
        <taxon>Magnoliopsida</taxon>
        <taxon>eudicotyledons</taxon>
        <taxon>Gunneridae</taxon>
        <taxon>Pentapetalae</taxon>
        <taxon>asterids</taxon>
        <taxon>lamiids</taxon>
        <taxon>Solanales</taxon>
        <taxon>Convolvulaceae</taxon>
        <taxon>Cuscuteae</taxon>
        <taxon>Cuscuta</taxon>
        <taxon>Cuscuta subgen. Cuscuta</taxon>
    </lineage>
</organism>
<evidence type="ECO:0000256" key="2">
    <source>
        <dbReference type="SAM" id="SignalP"/>
    </source>
</evidence>
<keyword evidence="5" id="KW-1185">Reference proteome</keyword>
<dbReference type="InterPro" id="IPR006501">
    <property type="entry name" value="Pectinesterase_inhib_dom"/>
</dbReference>
<sequence>MKTSSSAAFPLMIICFFTLAFNSRQLSATAAATTTDETEFISATCIKASAPYQSLCKSSLSPFASTVKKDLGILARLAIDVNRNQTDLVLSTVTTLISSFTAGGSKNLTIKGALENCSTHLESSVVKMRSSIETMQQLNGSRSATPPPAGGHKALTLEDVKGWMNAALDEEKLCDRAFDQVGDMSLKGNVLGKLLLAKQFTSNAVALISFNLLQRLGLN</sequence>
<protein>
    <recommendedName>
        <fullName evidence="3">Pectinesterase inhibitor domain-containing protein</fullName>
    </recommendedName>
</protein>
<evidence type="ECO:0000313" key="5">
    <source>
        <dbReference type="Proteomes" id="UP001152484"/>
    </source>
</evidence>
<name>A0A9P0ZXX4_CUSEU</name>
<keyword evidence="1 2" id="KW-0732">Signal</keyword>
<dbReference type="NCBIfam" id="TIGR01614">
    <property type="entry name" value="PME_inhib"/>
    <property type="match status" value="1"/>
</dbReference>
<dbReference type="PANTHER" id="PTHR31080">
    <property type="entry name" value="PECTINESTERASE INHIBITOR-LIKE"/>
    <property type="match status" value="1"/>
</dbReference>
<dbReference type="Proteomes" id="UP001152484">
    <property type="component" value="Unassembled WGS sequence"/>
</dbReference>
<evidence type="ECO:0000313" key="4">
    <source>
        <dbReference type="EMBL" id="CAH9114551.1"/>
    </source>
</evidence>
<dbReference type="AlphaFoldDB" id="A0A9P0ZXX4"/>
<dbReference type="OrthoDB" id="1320217at2759"/>
<dbReference type="Pfam" id="PF04043">
    <property type="entry name" value="PMEI"/>
    <property type="match status" value="1"/>
</dbReference>
<dbReference type="PANTHER" id="PTHR31080:SF64">
    <property type="entry name" value="PLANT INVERTASE_PECTIN METHYLESTERASE INHIBITOR SUPERFAMILY PROTEIN"/>
    <property type="match status" value="1"/>
</dbReference>
<dbReference type="SMART" id="SM00856">
    <property type="entry name" value="PMEI"/>
    <property type="match status" value="1"/>
</dbReference>
<feature type="chain" id="PRO_5040158667" description="Pectinesterase inhibitor domain-containing protein" evidence="2">
    <location>
        <begin position="21"/>
        <end position="219"/>
    </location>
</feature>
<evidence type="ECO:0000259" key="3">
    <source>
        <dbReference type="SMART" id="SM00856"/>
    </source>
</evidence>
<comment type="caution">
    <text evidence="4">The sequence shown here is derived from an EMBL/GenBank/DDBJ whole genome shotgun (WGS) entry which is preliminary data.</text>
</comment>
<feature type="domain" description="Pectinesterase inhibitor" evidence="3">
    <location>
        <begin position="36"/>
        <end position="207"/>
    </location>
</feature>
<dbReference type="Gene3D" id="1.20.140.40">
    <property type="entry name" value="Invertase/pectin methylesterase inhibitor family protein"/>
    <property type="match status" value="1"/>
</dbReference>
<dbReference type="EMBL" id="CAMAPE010000065">
    <property type="protein sequence ID" value="CAH9114551.1"/>
    <property type="molecule type" value="Genomic_DNA"/>
</dbReference>
<evidence type="ECO:0000256" key="1">
    <source>
        <dbReference type="ARBA" id="ARBA00022729"/>
    </source>
</evidence>
<dbReference type="GO" id="GO:0004857">
    <property type="term" value="F:enzyme inhibitor activity"/>
    <property type="evidence" value="ECO:0007669"/>
    <property type="project" value="InterPro"/>
</dbReference>
<gene>
    <name evidence="4" type="ORF">CEURO_LOCUS20425</name>
</gene>
<reference evidence="4" key="1">
    <citation type="submission" date="2022-07" db="EMBL/GenBank/DDBJ databases">
        <authorList>
            <person name="Macas J."/>
            <person name="Novak P."/>
            <person name="Neumann P."/>
        </authorList>
    </citation>
    <scope>NUCLEOTIDE SEQUENCE</scope>
</reference>
<accession>A0A9P0ZXX4</accession>
<dbReference type="InterPro" id="IPR051955">
    <property type="entry name" value="PME_Inhibitor"/>
</dbReference>
<feature type="signal peptide" evidence="2">
    <location>
        <begin position="1"/>
        <end position="20"/>
    </location>
</feature>
<proteinExistence type="predicted"/>
<dbReference type="SUPFAM" id="SSF101148">
    <property type="entry name" value="Plant invertase/pectin methylesterase inhibitor"/>
    <property type="match status" value="1"/>
</dbReference>
<dbReference type="InterPro" id="IPR035513">
    <property type="entry name" value="Invertase/methylesterase_inhib"/>
</dbReference>